<feature type="binding site" evidence="5">
    <location>
        <position position="280"/>
    </location>
    <ligand>
        <name>substrate</name>
    </ligand>
</feature>
<evidence type="ECO:0000313" key="8">
    <source>
        <dbReference type="EMBL" id="BDT58202.1"/>
    </source>
</evidence>
<proteinExistence type="inferred from homology"/>
<feature type="binding site" evidence="5">
    <location>
        <position position="142"/>
    </location>
    <ligand>
        <name>NADP(+)</name>
        <dbReference type="ChEBI" id="CHEBI:58349"/>
    </ligand>
</feature>
<dbReference type="Gene3D" id="3.40.50.720">
    <property type="entry name" value="NAD(P)-binding Rossmann-like Domain"/>
    <property type="match status" value="1"/>
</dbReference>
<comment type="catalytic activity">
    <reaction evidence="5">
        <text>GDP-beta-L-fucose + NADP(+) = GDP-4-dehydro-alpha-D-rhamnose + NADPH + H(+)</text>
        <dbReference type="Rhea" id="RHEA:18885"/>
        <dbReference type="ChEBI" id="CHEBI:15378"/>
        <dbReference type="ChEBI" id="CHEBI:57273"/>
        <dbReference type="ChEBI" id="CHEBI:57783"/>
        <dbReference type="ChEBI" id="CHEBI:57964"/>
        <dbReference type="ChEBI" id="CHEBI:58349"/>
        <dbReference type="EC" id="1.1.1.271"/>
    </reaction>
</comment>
<feature type="binding site" evidence="5">
    <location>
        <position position="204"/>
    </location>
    <ligand>
        <name>substrate</name>
    </ligand>
</feature>
<sequence>MSNNQPRIYVAGHRGLVGSAIVRVLRAQGHTDIVTRTHAELELTDQAQVREFFRTEQIDQVYLAAAKVGGIHANNTYPAEFIYDNMMVQANVVHEAWRAGVQKLLFLGSSCIYPRLAAQPIREEYLMNGILEPTNEPYAMAKIAGIKLCESYNRQYGTDYRSVMPTNLYGPGDNYHPENSHVIPALLRRFHEARENNAPEVVIWGSGKPMREFLYVDDMASASVYVMNLPIDVYAANTDPMHSHINVGTGQDVTIAELARLVGETVGYRGRIVFDAGKPDGTPRKLLDVSKLAALGWRASTPLQEGLRRAYDAFVAEQEAEEAGPQDVPAQLLGRPGAGAARAVA</sequence>
<name>A0ABM8C4Q9_9BURK</name>
<dbReference type="Pfam" id="PF01370">
    <property type="entry name" value="Epimerase"/>
    <property type="match status" value="1"/>
</dbReference>
<keyword evidence="3 5" id="KW-0560">Oxidoreductase</keyword>
<evidence type="ECO:0000256" key="3">
    <source>
        <dbReference type="ARBA" id="ARBA00023002"/>
    </source>
</evidence>
<feature type="active site" description="Proton donor/acceptor" evidence="5">
    <location>
        <position position="138"/>
    </location>
</feature>
<dbReference type="HAMAP" id="MF_00956">
    <property type="entry name" value="GDP_fucose_synth"/>
    <property type="match status" value="1"/>
</dbReference>
<evidence type="ECO:0000313" key="9">
    <source>
        <dbReference type="Proteomes" id="UP001163336"/>
    </source>
</evidence>
<dbReference type="Gene3D" id="3.90.25.10">
    <property type="entry name" value="UDP-galactose 4-epimerase, domain 1"/>
    <property type="match status" value="1"/>
</dbReference>
<feature type="site" description="Important for catalytic activity" evidence="5">
    <location>
        <position position="111"/>
    </location>
</feature>
<protein>
    <recommendedName>
        <fullName evidence="5">GDP-L-fucose synthase</fullName>
        <ecNumber evidence="5">1.1.1.271</ecNumber>
    </recommendedName>
    <alternativeName>
        <fullName evidence="5">GDP-4-keto-6-deoxy-D-mannose-3,5-epimerase-4-reductase</fullName>
    </alternativeName>
</protein>
<dbReference type="SUPFAM" id="SSF51735">
    <property type="entry name" value="NAD(P)-binding Rossmann-fold domains"/>
    <property type="match status" value="1"/>
</dbReference>
<dbReference type="PANTHER" id="PTHR43238:SF1">
    <property type="entry name" value="GDP-L-FUCOSE SYNTHASE"/>
    <property type="match status" value="1"/>
</dbReference>
<gene>
    <name evidence="8" type="primary">wcaG</name>
    <name evidence="5" type="synonym">fcl</name>
    <name evidence="8" type="ORF">MasN3_16960</name>
</gene>
<feature type="domain" description="NAD-dependent epimerase/dehydratase" evidence="7">
    <location>
        <begin position="8"/>
        <end position="229"/>
    </location>
</feature>
<feature type="compositionally biased region" description="Low complexity" evidence="6">
    <location>
        <begin position="329"/>
        <end position="345"/>
    </location>
</feature>
<feature type="binding site" evidence="5">
    <location>
        <begin position="165"/>
        <end position="168"/>
    </location>
    <ligand>
        <name>NADP(+)</name>
        <dbReference type="ChEBI" id="CHEBI:58349"/>
    </ligand>
</feature>
<organism evidence="8 9">
    <name type="scientific">Massilia varians</name>
    <dbReference type="NCBI Taxonomy" id="457921"/>
    <lineage>
        <taxon>Bacteria</taxon>
        <taxon>Pseudomonadati</taxon>
        <taxon>Pseudomonadota</taxon>
        <taxon>Betaproteobacteria</taxon>
        <taxon>Burkholderiales</taxon>
        <taxon>Oxalobacteraceae</taxon>
        <taxon>Telluria group</taxon>
        <taxon>Massilia</taxon>
    </lineage>
</organism>
<dbReference type="InterPro" id="IPR036291">
    <property type="entry name" value="NAD(P)-bd_dom_sf"/>
</dbReference>
<reference evidence="8" key="1">
    <citation type="submission" date="2022-11" db="EMBL/GenBank/DDBJ databases">
        <title>Isolation and characterization of PLA-degrading bacterium Massilia sp. from Antarctic soil.</title>
        <authorList>
            <person name="Sato K."/>
            <person name="Gomez-Fuentes C."/>
            <person name="Ahmad S.A."/>
            <person name="Zulkharnain A."/>
        </authorList>
    </citation>
    <scope>NUCLEOTIDE SEQUENCE</scope>
    <source>
        <strain evidence="8">N-3</strain>
    </source>
</reference>
<dbReference type="PANTHER" id="PTHR43238">
    <property type="entry name" value="GDP-L-FUCOSE SYNTHASE"/>
    <property type="match status" value="1"/>
</dbReference>
<feature type="binding site" evidence="5">
    <location>
        <position position="189"/>
    </location>
    <ligand>
        <name>substrate</name>
    </ligand>
</feature>
<comment type="similarity">
    <text evidence="1 5">Belongs to the NAD(P)-dependent epimerase/dehydratase family. Fucose synthase subfamily.</text>
</comment>
<feature type="region of interest" description="Disordered" evidence="6">
    <location>
        <begin position="320"/>
        <end position="345"/>
    </location>
</feature>
<feature type="binding site" evidence="5">
    <location>
        <begin position="12"/>
        <end position="18"/>
    </location>
    <ligand>
        <name>NADP(+)</name>
        <dbReference type="ChEBI" id="CHEBI:58349"/>
    </ligand>
</feature>
<keyword evidence="5" id="KW-0511">Multifunctional enzyme</keyword>
<dbReference type="EC" id="1.1.1.271" evidence="5"/>
<keyword evidence="9" id="KW-1185">Reference proteome</keyword>
<evidence type="ECO:0000256" key="1">
    <source>
        <dbReference type="ARBA" id="ARBA00005959"/>
    </source>
</evidence>
<keyword evidence="4 5" id="KW-0413">Isomerase</keyword>
<keyword evidence="2 5" id="KW-0521">NADP</keyword>
<dbReference type="EMBL" id="AP026966">
    <property type="protein sequence ID" value="BDT58202.1"/>
    <property type="molecule type" value="Genomic_DNA"/>
</dbReference>
<comment type="pathway">
    <text evidence="5">Nucleotide-sugar biosynthesis; GDP-L-fucose biosynthesis via de novo pathway; GDP-L-fucose from GDP-alpha-D-mannose: step 2/2.</text>
</comment>
<dbReference type="InterPro" id="IPR028614">
    <property type="entry name" value="GDP_fucose/colitose_synth"/>
</dbReference>
<dbReference type="Proteomes" id="UP001163336">
    <property type="component" value="Chromosome"/>
</dbReference>
<comment type="function">
    <text evidence="5">Catalyzes the two-step NADP-dependent conversion of GDP-4-dehydro-6-deoxy-D-mannose to GDP-fucose, involving an epimerase and a reductase reaction.</text>
</comment>
<feature type="binding site" evidence="5">
    <location>
        <begin position="107"/>
        <end position="110"/>
    </location>
    <ligand>
        <name>NADP(+)</name>
        <dbReference type="ChEBI" id="CHEBI:58349"/>
    </ligand>
</feature>
<feature type="binding site" evidence="5">
    <location>
        <position position="181"/>
    </location>
    <ligand>
        <name>NADP(+)</name>
        <dbReference type="ChEBI" id="CHEBI:58349"/>
    </ligand>
</feature>
<evidence type="ECO:0000256" key="6">
    <source>
        <dbReference type="SAM" id="MobiDB-lite"/>
    </source>
</evidence>
<dbReference type="InterPro" id="IPR001509">
    <property type="entry name" value="Epimerase_deHydtase"/>
</dbReference>
<evidence type="ECO:0000256" key="2">
    <source>
        <dbReference type="ARBA" id="ARBA00022857"/>
    </source>
</evidence>
<accession>A0ABM8C4Q9</accession>
<evidence type="ECO:0000259" key="7">
    <source>
        <dbReference type="Pfam" id="PF01370"/>
    </source>
</evidence>
<feature type="site" description="Important for catalytic activity" evidence="5">
    <location>
        <position position="109"/>
    </location>
</feature>
<evidence type="ECO:0000256" key="4">
    <source>
        <dbReference type="ARBA" id="ARBA00023235"/>
    </source>
</evidence>
<dbReference type="RefSeq" id="WP_281913550.1">
    <property type="nucleotide sequence ID" value="NZ_AP026966.1"/>
</dbReference>
<dbReference type="CDD" id="cd05239">
    <property type="entry name" value="GDP_FS_SDR_e"/>
    <property type="match status" value="1"/>
</dbReference>
<evidence type="ECO:0000256" key="5">
    <source>
        <dbReference type="HAMAP-Rule" id="MF_00956"/>
    </source>
</evidence>
<feature type="binding site" evidence="5">
    <location>
        <position position="211"/>
    </location>
    <ligand>
        <name>substrate</name>
    </ligand>
</feature>